<dbReference type="InterPro" id="IPR013210">
    <property type="entry name" value="LRR_N_plant-typ"/>
</dbReference>
<keyword evidence="6 13" id="KW-0732">Signal</keyword>
<evidence type="ECO:0000256" key="11">
    <source>
        <dbReference type="ARBA" id="ARBA00023180"/>
    </source>
</evidence>
<keyword evidence="5 12" id="KW-0812">Transmembrane</keyword>
<dbReference type="SUPFAM" id="SSF52058">
    <property type="entry name" value="L domain-like"/>
    <property type="match status" value="3"/>
</dbReference>
<dbReference type="SMART" id="SM00365">
    <property type="entry name" value="LRR_SD22"/>
    <property type="match status" value="6"/>
</dbReference>
<evidence type="ECO:0000259" key="15">
    <source>
        <dbReference type="Pfam" id="PF23598"/>
    </source>
</evidence>
<comment type="caution">
    <text evidence="16">The sequence shown here is derived from an EMBL/GenBank/DDBJ whole genome shotgun (WGS) entry which is preliminary data.</text>
</comment>
<dbReference type="PROSITE" id="PS51450">
    <property type="entry name" value="LRR"/>
    <property type="match status" value="1"/>
</dbReference>
<dbReference type="FunFam" id="3.80.10.10:FF:000095">
    <property type="entry name" value="LRR receptor-like serine/threonine-protein kinase GSO1"/>
    <property type="match status" value="1"/>
</dbReference>
<evidence type="ECO:0000256" key="12">
    <source>
        <dbReference type="SAM" id="Phobius"/>
    </source>
</evidence>
<dbReference type="Pfam" id="PF00560">
    <property type="entry name" value="LRR_1"/>
    <property type="match status" value="12"/>
</dbReference>
<dbReference type="FunFam" id="3.80.10.10:FF:000383">
    <property type="entry name" value="Leucine-rich repeat receptor protein kinase EMS1"/>
    <property type="match status" value="1"/>
</dbReference>
<keyword evidence="8 12" id="KW-1133">Transmembrane helix</keyword>
<proteinExistence type="inferred from homology"/>
<evidence type="ECO:0000256" key="6">
    <source>
        <dbReference type="ARBA" id="ARBA00022729"/>
    </source>
</evidence>
<name>A0AAW1XMV9_RUBAR</name>
<evidence type="ECO:0000259" key="14">
    <source>
        <dbReference type="Pfam" id="PF08263"/>
    </source>
</evidence>
<organism evidence="16 17">
    <name type="scientific">Rubus argutus</name>
    <name type="common">Southern blackberry</name>
    <dbReference type="NCBI Taxonomy" id="59490"/>
    <lineage>
        <taxon>Eukaryota</taxon>
        <taxon>Viridiplantae</taxon>
        <taxon>Streptophyta</taxon>
        <taxon>Embryophyta</taxon>
        <taxon>Tracheophyta</taxon>
        <taxon>Spermatophyta</taxon>
        <taxon>Magnoliopsida</taxon>
        <taxon>eudicotyledons</taxon>
        <taxon>Gunneridae</taxon>
        <taxon>Pentapetalae</taxon>
        <taxon>rosids</taxon>
        <taxon>fabids</taxon>
        <taxon>Rosales</taxon>
        <taxon>Rosaceae</taxon>
        <taxon>Rosoideae</taxon>
        <taxon>Rosoideae incertae sedis</taxon>
        <taxon>Rubus</taxon>
    </lineage>
</organism>
<feature type="chain" id="PRO_5043497849" evidence="13">
    <location>
        <begin position="30"/>
        <end position="976"/>
    </location>
</feature>
<keyword evidence="4" id="KW-0433">Leucine-rich repeat</keyword>
<keyword evidence="11" id="KW-0325">Glycoprotein</keyword>
<dbReference type="Pfam" id="PF08263">
    <property type="entry name" value="LRRNT_2"/>
    <property type="match status" value="1"/>
</dbReference>
<dbReference type="EMBL" id="JBEDUW010000003">
    <property type="protein sequence ID" value="KAK9937200.1"/>
    <property type="molecule type" value="Genomic_DNA"/>
</dbReference>
<evidence type="ECO:0000256" key="8">
    <source>
        <dbReference type="ARBA" id="ARBA00022989"/>
    </source>
</evidence>
<evidence type="ECO:0000256" key="7">
    <source>
        <dbReference type="ARBA" id="ARBA00022737"/>
    </source>
</evidence>
<dbReference type="FunFam" id="3.80.10.10:FF:000111">
    <property type="entry name" value="LRR receptor-like serine/threonine-protein kinase ERECTA"/>
    <property type="match status" value="1"/>
</dbReference>
<dbReference type="Pfam" id="PF23598">
    <property type="entry name" value="LRR_14"/>
    <property type="match status" value="1"/>
</dbReference>
<dbReference type="GO" id="GO:0005886">
    <property type="term" value="C:plasma membrane"/>
    <property type="evidence" value="ECO:0007669"/>
    <property type="project" value="UniProtKB-SubCell"/>
</dbReference>
<dbReference type="InterPro" id="IPR001611">
    <property type="entry name" value="Leu-rich_rpt"/>
</dbReference>
<evidence type="ECO:0000256" key="1">
    <source>
        <dbReference type="ARBA" id="ARBA00004251"/>
    </source>
</evidence>
<reference evidence="16 17" key="1">
    <citation type="journal article" date="2023" name="G3 (Bethesda)">
        <title>A chromosome-length genome assembly and annotation of blackberry (Rubus argutus, cv. 'Hillquist').</title>
        <authorList>
            <person name="Bruna T."/>
            <person name="Aryal R."/>
            <person name="Dudchenko O."/>
            <person name="Sargent D.J."/>
            <person name="Mead D."/>
            <person name="Buti M."/>
            <person name="Cavallini A."/>
            <person name="Hytonen T."/>
            <person name="Andres J."/>
            <person name="Pham M."/>
            <person name="Weisz D."/>
            <person name="Mascagni F."/>
            <person name="Usai G."/>
            <person name="Natali L."/>
            <person name="Bassil N."/>
            <person name="Fernandez G.E."/>
            <person name="Lomsadze A."/>
            <person name="Armour M."/>
            <person name="Olukolu B."/>
            <person name="Poorten T."/>
            <person name="Britton C."/>
            <person name="Davik J."/>
            <person name="Ashrafi H."/>
            <person name="Aiden E.L."/>
            <person name="Borodovsky M."/>
            <person name="Worthington M."/>
        </authorList>
    </citation>
    <scope>NUCLEOTIDE SEQUENCE [LARGE SCALE GENOMIC DNA]</scope>
    <source>
        <strain evidence="16">PI 553951</strain>
    </source>
</reference>
<dbReference type="InterPro" id="IPR032675">
    <property type="entry name" value="LRR_dom_sf"/>
</dbReference>
<evidence type="ECO:0000313" key="16">
    <source>
        <dbReference type="EMBL" id="KAK9937200.1"/>
    </source>
</evidence>
<keyword evidence="17" id="KW-1185">Reference proteome</keyword>
<keyword evidence="9 12" id="KW-0472">Membrane</keyword>
<comment type="subcellular location">
    <subcellularLocation>
        <location evidence="1">Cell membrane</location>
        <topology evidence="1">Single-pass type I membrane protein</topology>
    </subcellularLocation>
</comment>
<keyword evidence="3" id="KW-1003">Cell membrane</keyword>
<dbReference type="PANTHER" id="PTHR48063:SF90">
    <property type="entry name" value="OS11G0565920 PROTEIN"/>
    <property type="match status" value="1"/>
</dbReference>
<feature type="transmembrane region" description="Helical" evidence="12">
    <location>
        <begin position="919"/>
        <end position="942"/>
    </location>
</feature>
<dbReference type="InterPro" id="IPR055414">
    <property type="entry name" value="LRR_R13L4/SHOC2-like"/>
</dbReference>
<feature type="domain" description="Disease resistance R13L4/SHOC-2-like LRR" evidence="15">
    <location>
        <begin position="338"/>
        <end position="492"/>
    </location>
</feature>
<keyword evidence="10" id="KW-0675">Receptor</keyword>
<keyword evidence="7" id="KW-0677">Repeat</keyword>
<dbReference type="InterPro" id="IPR003591">
    <property type="entry name" value="Leu-rich_rpt_typical-subtyp"/>
</dbReference>
<dbReference type="AlphaFoldDB" id="A0AAW1XMV9"/>
<evidence type="ECO:0000313" key="17">
    <source>
        <dbReference type="Proteomes" id="UP001457282"/>
    </source>
</evidence>
<dbReference type="PRINTS" id="PR00019">
    <property type="entry name" value="LEURICHRPT"/>
</dbReference>
<evidence type="ECO:0000256" key="3">
    <source>
        <dbReference type="ARBA" id="ARBA00022475"/>
    </source>
</evidence>
<dbReference type="Gene3D" id="3.80.10.10">
    <property type="entry name" value="Ribonuclease Inhibitor"/>
    <property type="match status" value="3"/>
</dbReference>
<evidence type="ECO:0000256" key="4">
    <source>
        <dbReference type="ARBA" id="ARBA00022614"/>
    </source>
</evidence>
<evidence type="ECO:0000256" key="10">
    <source>
        <dbReference type="ARBA" id="ARBA00023170"/>
    </source>
</evidence>
<comment type="similarity">
    <text evidence="2">Belongs to the RLP family.</text>
</comment>
<feature type="domain" description="Leucine-rich repeat-containing N-terminal plant-type" evidence="14">
    <location>
        <begin position="36"/>
        <end position="73"/>
    </location>
</feature>
<evidence type="ECO:0000256" key="2">
    <source>
        <dbReference type="ARBA" id="ARBA00009592"/>
    </source>
</evidence>
<accession>A0AAW1XMV9</accession>
<gene>
    <name evidence="16" type="ORF">M0R45_014007</name>
</gene>
<evidence type="ECO:0000256" key="9">
    <source>
        <dbReference type="ARBA" id="ARBA00023136"/>
    </source>
</evidence>
<evidence type="ECO:0000256" key="5">
    <source>
        <dbReference type="ARBA" id="ARBA00022692"/>
    </source>
</evidence>
<dbReference type="SMART" id="SM00369">
    <property type="entry name" value="LRR_TYP"/>
    <property type="match status" value="9"/>
</dbReference>
<sequence>MEIYVSCNPFSRLIVRFLLLLYLFLNASTSVNSCMEEERRALLAFKQDLTDRSGRLSSWVGHECCRWRGISCNNRTRRVAKLDLRNTIDDEEYERSCLGGKLNPSLLALKHLSYLDLSSNKFEEVHIPSFFGQLTSLRYLNLSYASFGGEIPPSLGNLSNLNYLDLANYDVSSKNLNWLSHLSSLKYLNLGGANLTSTGVGWLHHVNMLPTLLELYLPQCQIPNLPLALQSVNFTSLLVLDLSSNDMNFSFPNWFFNLTSLVELDLRQNVLRGPFLNNSTSLRSLEHLDLSNCRLQGQLPKLVGMCELKSLNLEYNYFGAAEIQEFMSGFSNCSYNRMESLDLSACGLVGELPTSLGMLKRLQHLDLSRNSFWGSIPESIGNLSSLKRLDLSQTSMNGSIPESLGQLSQLVDLDLSDSETVSPCEIQWQGILTEAHFINLTSLESFKVCTKRPLSLIFNMAYDWDPPFKLHTIYIENCRVGPAFHRWLQSQTQLVDVTLRNTGIWDTIGEDWFMKISSQVHTLDLSYNQIRGKFPFQYEFPYLTNLDLSYNQFEGTFQLSLSNAPVLLTVDLSDNHLEGTIPPSICDMLLYTLSLRNNQLTGEFPQAWSFWSNINVVDVSHNNLSGYIPSSMGIPSSLKVLKMNNNNFGGEIPFSLQNCSGLTNIDLGGNKLTGKLPSWIGSKLPELQILQLRSNLLSGHIPQQLCNLRKVHILDLGCNNFSGTIPTCLNNLTSLAYGVQGPWSGYFSYSEQTTIISKGTELEYSNANLDLWILTHVTSFDLSSNNLEGEIPEEIGSLIELGSLNLSRNQLTEKIPLKIGNLTRLESLDLSHNHLSGEIPHSISFLNFLSHLNLSYNNLSGRIPTGNQLQTLDDPSIYEGNPSLCGFPLQKCSGDDMPTEQTILAEDNKDHEDDDNEKLGFYISVVLGFVIGFWGVCGTLLVKKSWMHAYFQLFDNIKDKVTLAIALKVGRLQRRY</sequence>
<evidence type="ECO:0000256" key="13">
    <source>
        <dbReference type="SAM" id="SignalP"/>
    </source>
</evidence>
<feature type="signal peptide" evidence="13">
    <location>
        <begin position="1"/>
        <end position="29"/>
    </location>
</feature>
<dbReference type="Proteomes" id="UP001457282">
    <property type="component" value="Unassembled WGS sequence"/>
</dbReference>
<dbReference type="InterPro" id="IPR046956">
    <property type="entry name" value="RLP23-like"/>
</dbReference>
<dbReference type="PANTHER" id="PTHR48063">
    <property type="entry name" value="LRR RECEPTOR-LIKE KINASE"/>
    <property type="match status" value="1"/>
</dbReference>
<protein>
    <submittedName>
        <fullName evidence="16">Uncharacterized protein</fullName>
    </submittedName>
</protein>